<dbReference type="AlphaFoldDB" id="A0A6I4YKQ8"/>
<evidence type="ECO:0000313" key="3">
    <source>
        <dbReference type="Proteomes" id="UP000430519"/>
    </source>
</evidence>
<feature type="domain" description="Calcineurin-like phosphoesterase" evidence="1">
    <location>
        <begin position="7"/>
        <end position="181"/>
    </location>
</feature>
<proteinExistence type="predicted"/>
<gene>
    <name evidence="2" type="ORF">GLX28_13155</name>
</gene>
<dbReference type="Proteomes" id="UP000430519">
    <property type="component" value="Unassembled WGS sequence"/>
</dbReference>
<keyword evidence="3" id="KW-1185">Reference proteome</keyword>
<dbReference type="SUPFAM" id="SSF56300">
    <property type="entry name" value="Metallo-dependent phosphatases"/>
    <property type="match status" value="1"/>
</dbReference>
<dbReference type="InterPro" id="IPR029052">
    <property type="entry name" value="Metallo-depent_PP-like"/>
</dbReference>
<evidence type="ECO:0000259" key="1">
    <source>
        <dbReference type="Pfam" id="PF00149"/>
    </source>
</evidence>
<organism evidence="2 3">
    <name type="scientific">Deinococcus xianganensis</name>
    <dbReference type="NCBI Taxonomy" id="1507289"/>
    <lineage>
        <taxon>Bacteria</taxon>
        <taxon>Thermotogati</taxon>
        <taxon>Deinococcota</taxon>
        <taxon>Deinococci</taxon>
        <taxon>Deinococcales</taxon>
        <taxon>Deinococcaceae</taxon>
        <taxon>Deinococcus</taxon>
    </lineage>
</organism>
<dbReference type="InterPro" id="IPR004843">
    <property type="entry name" value="Calcineurin-like_PHP"/>
</dbReference>
<name>A0A6I4YKQ8_9DEIO</name>
<dbReference type="Gene3D" id="3.60.21.10">
    <property type="match status" value="1"/>
</dbReference>
<dbReference type="Pfam" id="PF00149">
    <property type="entry name" value="Metallophos"/>
    <property type="match status" value="1"/>
</dbReference>
<dbReference type="EMBL" id="WVHK01000050">
    <property type="protein sequence ID" value="MXV20581.1"/>
    <property type="molecule type" value="Genomic_DNA"/>
</dbReference>
<protein>
    <recommendedName>
        <fullName evidence="1">Calcineurin-like phosphoesterase domain-containing protein</fullName>
    </recommendedName>
</protein>
<reference evidence="2 3" key="1">
    <citation type="submission" date="2019-11" db="EMBL/GenBank/DDBJ databases">
        <title>Genome sequence of Deinococcus xianganensis Y35, AI-2 producing algicidal bacterium, isolated from lake water.</title>
        <authorList>
            <person name="Li Y."/>
        </authorList>
    </citation>
    <scope>NUCLEOTIDE SEQUENCE [LARGE SCALE GENOMIC DNA]</scope>
    <source>
        <strain evidence="2 3">Y35</strain>
    </source>
</reference>
<accession>A0A6I4YKQ8</accession>
<sequence>MPGAPSIVVPDIHGCSHFLEWVEARFPDRSLILLGDLLHRGPDSRAALRRALDWAESGRATLLWGNHEHWVCTEGLSLTGQGRTAWFREHEAEVVAQYEAAGDDLNAFITDLERFRALARPYVVEGPMLCAHAARPSLGAHADDLLDTGYLWDTPDMGLHPLPTHLHPALTYSVHGHKPQREPVVDLRGEGVVYLDLGSASTGRFGVWDAQSRSIHLYDES</sequence>
<evidence type="ECO:0000313" key="2">
    <source>
        <dbReference type="EMBL" id="MXV20581.1"/>
    </source>
</evidence>
<dbReference type="GO" id="GO:0016787">
    <property type="term" value="F:hydrolase activity"/>
    <property type="evidence" value="ECO:0007669"/>
    <property type="project" value="InterPro"/>
</dbReference>
<comment type="caution">
    <text evidence="2">The sequence shown here is derived from an EMBL/GenBank/DDBJ whole genome shotgun (WGS) entry which is preliminary data.</text>
</comment>
<dbReference type="RefSeq" id="WP_160980189.1">
    <property type="nucleotide sequence ID" value="NZ_WVHK01000050.1"/>
</dbReference>